<keyword evidence="1" id="KW-0812">Transmembrane</keyword>
<accession>A0A190SAK2</accession>
<keyword evidence="1" id="KW-1133">Transmembrane helix</keyword>
<protein>
    <submittedName>
        <fullName evidence="3">p13 protein</fullName>
    </submittedName>
</protein>
<evidence type="ECO:0000313" key="3">
    <source>
        <dbReference type="EMBL" id="ALX35946.1"/>
    </source>
</evidence>
<dbReference type="EMBL" id="KU131596">
    <property type="protein sequence ID" value="ALX35946.1"/>
    <property type="molecule type" value="Genomic_RNA"/>
</dbReference>
<proteinExistence type="predicted"/>
<reference evidence="3" key="1">
    <citation type="journal article" date="2016" name="Virol. J.">
        <title>First description of clinical presentation of piscine orthoreovirus (PRV) infections in salmonid aquaculture in Chile and identification of a second genotype (Genotype II) of PRV.</title>
        <authorList>
            <person name="Godoy M.G."/>
            <person name="Kibenge M.J."/>
            <person name="Wang Y."/>
            <person name="Suarez R."/>
            <person name="Leiva C."/>
            <person name="Vallejos F."/>
            <person name="Kibenge F.S."/>
        </authorList>
    </citation>
    <scope>NUCLEOTIDE SEQUENCE</scope>
    <source>
        <strain evidence="2">VT12202013-CGA-2013-3</strain>
        <strain evidence="3">VT12202013-CGA-2013-5</strain>
    </source>
</reference>
<evidence type="ECO:0000256" key="1">
    <source>
        <dbReference type="SAM" id="Phobius"/>
    </source>
</evidence>
<sequence length="124" mass="12964">MMTNITFRASGSLAPQDLLGSVPLEYVLNAGIGLVCLIMLSLLWSLINAMAQRCGIILHPMIGHGVNGAISSLAARMPFLQTPTPTSECSTNSGLKTTVVVPMTDQTDGGSLKLSDALETTCEA</sequence>
<evidence type="ECO:0000313" key="2">
    <source>
        <dbReference type="EMBL" id="ALX35944.1"/>
    </source>
</evidence>
<name>A0A190SAK2_9REOV</name>
<keyword evidence="1" id="KW-0472">Membrane</keyword>
<feature type="transmembrane region" description="Helical" evidence="1">
    <location>
        <begin position="26"/>
        <end position="47"/>
    </location>
</feature>
<dbReference type="EMBL" id="KU131595">
    <property type="protein sequence ID" value="ALX35944.1"/>
    <property type="molecule type" value="Genomic_RNA"/>
</dbReference>
<organism evidence="3">
    <name type="scientific">Piscine orthoreovirus</name>
    <dbReference type="NCBI Taxonomy" id="1157337"/>
    <lineage>
        <taxon>Viruses</taxon>
        <taxon>Riboviria</taxon>
        <taxon>Orthornavirae</taxon>
        <taxon>Duplornaviricota</taxon>
        <taxon>Resentoviricetes</taxon>
        <taxon>Reovirales</taxon>
        <taxon>Spinareoviridae</taxon>
        <taxon>Orthoreovirus</taxon>
        <taxon>Orthoreovirus piscis</taxon>
    </lineage>
</organism>